<evidence type="ECO:0000256" key="6">
    <source>
        <dbReference type="SAM" id="Phobius"/>
    </source>
</evidence>
<dbReference type="CDD" id="cd15904">
    <property type="entry name" value="TSPO_MBR"/>
    <property type="match status" value="1"/>
</dbReference>
<organism evidence="7 8">
    <name type="scientific">Clostridium vincentii</name>
    <dbReference type="NCBI Taxonomy" id="52704"/>
    <lineage>
        <taxon>Bacteria</taxon>
        <taxon>Bacillati</taxon>
        <taxon>Bacillota</taxon>
        <taxon>Clostridia</taxon>
        <taxon>Eubacteriales</taxon>
        <taxon>Clostridiaceae</taxon>
        <taxon>Clostridium</taxon>
    </lineage>
</organism>
<accession>A0A2T0BHX1</accession>
<dbReference type="PANTHER" id="PTHR10057">
    <property type="entry name" value="PERIPHERAL-TYPE BENZODIAZEPINE RECEPTOR"/>
    <property type="match status" value="1"/>
</dbReference>
<comment type="caution">
    <text evidence="7">The sequence shown here is derived from an EMBL/GenBank/DDBJ whole genome shotgun (WGS) entry which is preliminary data.</text>
</comment>
<dbReference type="FunFam" id="1.20.1260.100:FF:000001">
    <property type="entry name" value="translocator protein 2"/>
    <property type="match status" value="1"/>
</dbReference>
<dbReference type="PIRSF" id="PIRSF005859">
    <property type="entry name" value="PBR"/>
    <property type="match status" value="1"/>
</dbReference>
<keyword evidence="4 6" id="KW-1133">Transmembrane helix</keyword>
<dbReference type="GO" id="GO:0033013">
    <property type="term" value="P:tetrapyrrole metabolic process"/>
    <property type="evidence" value="ECO:0007669"/>
    <property type="project" value="UniProtKB-ARBA"/>
</dbReference>
<dbReference type="OrthoDB" id="9795496at2"/>
<evidence type="ECO:0000256" key="2">
    <source>
        <dbReference type="ARBA" id="ARBA00007524"/>
    </source>
</evidence>
<feature type="transmembrane region" description="Helical" evidence="6">
    <location>
        <begin position="142"/>
        <end position="162"/>
    </location>
</feature>
<dbReference type="GO" id="GO:0016020">
    <property type="term" value="C:membrane"/>
    <property type="evidence" value="ECO:0007669"/>
    <property type="project" value="UniProtKB-SubCell"/>
</dbReference>
<evidence type="ECO:0000256" key="4">
    <source>
        <dbReference type="ARBA" id="ARBA00022989"/>
    </source>
</evidence>
<dbReference type="Gene3D" id="1.20.1260.100">
    <property type="entry name" value="TspO/MBR protein"/>
    <property type="match status" value="1"/>
</dbReference>
<dbReference type="InterPro" id="IPR004307">
    <property type="entry name" value="TspO_MBR"/>
</dbReference>
<feature type="transmembrane region" description="Helical" evidence="6">
    <location>
        <begin position="110"/>
        <end position="130"/>
    </location>
</feature>
<protein>
    <submittedName>
        <fullName evidence="7">TspO/MBR family protein</fullName>
    </submittedName>
</protein>
<reference evidence="7 8" key="1">
    <citation type="submission" date="2018-03" db="EMBL/GenBank/DDBJ databases">
        <title>Genome sequence of Clostridium vincentii DSM 10228.</title>
        <authorList>
            <person name="Poehlein A."/>
            <person name="Daniel R."/>
        </authorList>
    </citation>
    <scope>NUCLEOTIDE SEQUENCE [LARGE SCALE GENOMIC DNA]</scope>
    <source>
        <strain evidence="7 8">DSM 10228</strain>
    </source>
</reference>
<evidence type="ECO:0000256" key="3">
    <source>
        <dbReference type="ARBA" id="ARBA00022692"/>
    </source>
</evidence>
<gene>
    <name evidence="7" type="ORF">CLVI_09860</name>
</gene>
<dbReference type="Proteomes" id="UP000239471">
    <property type="component" value="Unassembled WGS sequence"/>
</dbReference>
<feature type="transmembrane region" description="Helical" evidence="6">
    <location>
        <begin position="53"/>
        <end position="75"/>
    </location>
</feature>
<dbReference type="RefSeq" id="WP_106059010.1">
    <property type="nucleotide sequence ID" value="NZ_PVXQ01000007.1"/>
</dbReference>
<comment type="subcellular location">
    <subcellularLocation>
        <location evidence="1">Membrane</location>
        <topology evidence="1">Multi-pass membrane protein</topology>
    </subcellularLocation>
</comment>
<evidence type="ECO:0000313" key="7">
    <source>
        <dbReference type="EMBL" id="PRR83437.1"/>
    </source>
</evidence>
<comment type="similarity">
    <text evidence="2">Belongs to the TspO/BZRP family.</text>
</comment>
<feature type="transmembrane region" description="Helical" evidence="6">
    <location>
        <begin position="12"/>
        <end position="33"/>
    </location>
</feature>
<keyword evidence="8" id="KW-1185">Reference proteome</keyword>
<name>A0A2T0BHX1_9CLOT</name>
<keyword evidence="5 6" id="KW-0472">Membrane</keyword>
<feature type="transmembrane region" description="Helical" evidence="6">
    <location>
        <begin position="87"/>
        <end position="104"/>
    </location>
</feature>
<evidence type="ECO:0000256" key="5">
    <source>
        <dbReference type="ARBA" id="ARBA00023136"/>
    </source>
</evidence>
<dbReference type="InterPro" id="IPR038330">
    <property type="entry name" value="TspO/MBR-related_sf"/>
</dbReference>
<dbReference type="Pfam" id="PF03073">
    <property type="entry name" value="TspO_MBR"/>
    <property type="match status" value="1"/>
</dbReference>
<evidence type="ECO:0000256" key="1">
    <source>
        <dbReference type="ARBA" id="ARBA00004141"/>
    </source>
</evidence>
<keyword evidence="3 6" id="KW-0812">Transmembrane</keyword>
<sequence length="166" mass="19334">MGKIFKVNGQFKLLPLIGSILLPISGSVLVGYLNRNAMAIYSSLERPSFAPPSWIFMVVWPILYILMGISAYRIYMIRDQGKDVGKALFFYLIQLLLNFLWSFLFFSFRLYGLAFIELVILFIFVLITFVKFIKLDRVAGFLLIPYILWLMFAGVLNFMIWVKNEM</sequence>
<proteinExistence type="inferred from homology"/>
<dbReference type="AlphaFoldDB" id="A0A2T0BHX1"/>
<dbReference type="EMBL" id="PVXQ01000007">
    <property type="protein sequence ID" value="PRR83437.1"/>
    <property type="molecule type" value="Genomic_DNA"/>
</dbReference>
<evidence type="ECO:0000313" key="8">
    <source>
        <dbReference type="Proteomes" id="UP000239471"/>
    </source>
</evidence>
<dbReference type="PANTHER" id="PTHR10057:SF0">
    <property type="entry name" value="TRANSLOCATOR PROTEIN"/>
    <property type="match status" value="1"/>
</dbReference>